<dbReference type="InterPro" id="IPR001245">
    <property type="entry name" value="Ser-Thr/Tyr_kinase_cat_dom"/>
</dbReference>
<proteinExistence type="predicted"/>
<dbReference type="GO" id="GO:0004672">
    <property type="term" value="F:protein kinase activity"/>
    <property type="evidence" value="ECO:0007669"/>
    <property type="project" value="InterPro"/>
</dbReference>
<dbReference type="SUPFAM" id="SSF56112">
    <property type="entry name" value="Protein kinase-like (PK-like)"/>
    <property type="match status" value="1"/>
</dbReference>
<keyword evidence="1" id="KW-0067">ATP-binding</keyword>
<dbReference type="OrthoDB" id="1302241at2759"/>
<dbReference type="PROSITE" id="PS00107">
    <property type="entry name" value="PROTEIN_KINASE_ATP"/>
    <property type="match status" value="1"/>
</dbReference>
<dbReference type="Gene3D" id="3.30.200.20">
    <property type="entry name" value="Phosphorylase Kinase, domain 1"/>
    <property type="match status" value="1"/>
</dbReference>
<dbReference type="EMBL" id="OOIL02005938">
    <property type="protein sequence ID" value="VFQ96225.1"/>
    <property type="molecule type" value="Genomic_DNA"/>
</dbReference>
<protein>
    <recommendedName>
        <fullName evidence="2">Serine-threonine/tyrosine-protein kinase catalytic domain-containing protein</fullName>
    </recommendedName>
</protein>
<reference evidence="3 4" key="1">
    <citation type="submission" date="2018-04" db="EMBL/GenBank/DDBJ databases">
        <authorList>
            <person name="Vogel A."/>
        </authorList>
    </citation>
    <scope>NUCLEOTIDE SEQUENCE [LARGE SCALE GENOMIC DNA]</scope>
</reference>
<dbReference type="Proteomes" id="UP000595140">
    <property type="component" value="Unassembled WGS sequence"/>
</dbReference>
<dbReference type="Pfam" id="PF07714">
    <property type="entry name" value="PK_Tyr_Ser-Thr"/>
    <property type="match status" value="1"/>
</dbReference>
<evidence type="ECO:0000259" key="2">
    <source>
        <dbReference type="Pfam" id="PF07714"/>
    </source>
</evidence>
<feature type="domain" description="Serine-threonine/tyrosine-protein kinase catalytic" evidence="2">
    <location>
        <begin position="46"/>
        <end position="89"/>
    </location>
</feature>
<organism evidence="3 4">
    <name type="scientific">Cuscuta campestris</name>
    <dbReference type="NCBI Taxonomy" id="132261"/>
    <lineage>
        <taxon>Eukaryota</taxon>
        <taxon>Viridiplantae</taxon>
        <taxon>Streptophyta</taxon>
        <taxon>Embryophyta</taxon>
        <taxon>Tracheophyta</taxon>
        <taxon>Spermatophyta</taxon>
        <taxon>Magnoliopsida</taxon>
        <taxon>eudicotyledons</taxon>
        <taxon>Gunneridae</taxon>
        <taxon>Pentapetalae</taxon>
        <taxon>asterids</taxon>
        <taxon>lamiids</taxon>
        <taxon>Solanales</taxon>
        <taxon>Convolvulaceae</taxon>
        <taxon>Cuscuteae</taxon>
        <taxon>Cuscuta</taxon>
        <taxon>Cuscuta subgen. Grammica</taxon>
        <taxon>Cuscuta sect. Cleistogrammica</taxon>
    </lineage>
</organism>
<gene>
    <name evidence="3" type="ORF">CCAM_LOCUS38001</name>
</gene>
<name>A0A484N4I4_9ASTE</name>
<evidence type="ECO:0000313" key="4">
    <source>
        <dbReference type="Proteomes" id="UP000595140"/>
    </source>
</evidence>
<evidence type="ECO:0000256" key="1">
    <source>
        <dbReference type="PROSITE-ProRule" id="PRU10141"/>
    </source>
</evidence>
<dbReference type="PANTHER" id="PTHR27006">
    <property type="entry name" value="PROMASTIGOTE SURFACE ANTIGEN PROTEIN PSA"/>
    <property type="match status" value="1"/>
</dbReference>
<feature type="binding site" evidence="1">
    <location>
        <position position="71"/>
    </location>
    <ligand>
        <name>ATP</name>
        <dbReference type="ChEBI" id="CHEBI:30616"/>
    </ligand>
</feature>
<dbReference type="PANTHER" id="PTHR27006:SF634">
    <property type="entry name" value="RECEPTOR-LIKE SERINE_THREONINE-PROTEIN KINASE"/>
    <property type="match status" value="1"/>
</dbReference>
<dbReference type="InterPro" id="IPR011009">
    <property type="entry name" value="Kinase-like_dom_sf"/>
</dbReference>
<keyword evidence="1" id="KW-0547">Nucleotide-binding</keyword>
<keyword evidence="4" id="KW-1185">Reference proteome</keyword>
<dbReference type="GO" id="GO:0005524">
    <property type="term" value="F:ATP binding"/>
    <property type="evidence" value="ECO:0007669"/>
    <property type="project" value="UniProtKB-UniRule"/>
</dbReference>
<dbReference type="InterPro" id="IPR017441">
    <property type="entry name" value="Protein_kinase_ATP_BS"/>
</dbReference>
<evidence type="ECO:0000313" key="3">
    <source>
        <dbReference type="EMBL" id="VFQ96225.1"/>
    </source>
</evidence>
<sequence length="90" mass="10051">MSFEIELLAKREYEMQPLSAADPIDISSMSSRYDFDTIKVITNDFACEIGSGGFGCVYKGKLRTGEEVVVKRLSETSQQGVEEFINEVES</sequence>
<dbReference type="AlphaFoldDB" id="A0A484N4I4"/>
<accession>A0A484N4I4</accession>